<keyword evidence="3" id="KW-1185">Reference proteome</keyword>
<feature type="compositionally biased region" description="Low complexity" evidence="1">
    <location>
        <begin position="544"/>
        <end position="553"/>
    </location>
</feature>
<feature type="compositionally biased region" description="Low complexity" evidence="1">
    <location>
        <begin position="312"/>
        <end position="332"/>
    </location>
</feature>
<proteinExistence type="predicted"/>
<dbReference type="EMBL" id="SOZI01000010">
    <property type="protein sequence ID" value="TNY23522.1"/>
    <property type="molecule type" value="Genomic_DNA"/>
</dbReference>
<evidence type="ECO:0000313" key="3">
    <source>
        <dbReference type="Proteomes" id="UP000311382"/>
    </source>
</evidence>
<reference evidence="2 3" key="1">
    <citation type="submission" date="2019-03" db="EMBL/GenBank/DDBJ databases">
        <title>Rhodosporidium diobovatum UCD-FST 08-225 genome sequencing, assembly, and annotation.</title>
        <authorList>
            <person name="Fakankun I.U."/>
            <person name="Fristensky B."/>
            <person name="Levin D.B."/>
        </authorList>
    </citation>
    <scope>NUCLEOTIDE SEQUENCE [LARGE SCALE GENOMIC DNA]</scope>
    <source>
        <strain evidence="2 3">UCD-FST 08-225</strain>
    </source>
</reference>
<organism evidence="2 3">
    <name type="scientific">Rhodotorula diobovata</name>
    <dbReference type="NCBI Taxonomy" id="5288"/>
    <lineage>
        <taxon>Eukaryota</taxon>
        <taxon>Fungi</taxon>
        <taxon>Dikarya</taxon>
        <taxon>Basidiomycota</taxon>
        <taxon>Pucciniomycotina</taxon>
        <taxon>Microbotryomycetes</taxon>
        <taxon>Sporidiobolales</taxon>
        <taxon>Sporidiobolaceae</taxon>
        <taxon>Rhodotorula</taxon>
    </lineage>
</organism>
<dbReference type="Proteomes" id="UP000311382">
    <property type="component" value="Unassembled WGS sequence"/>
</dbReference>
<feature type="compositionally biased region" description="Polar residues" evidence="1">
    <location>
        <begin position="744"/>
        <end position="756"/>
    </location>
</feature>
<feature type="compositionally biased region" description="Gly residues" evidence="1">
    <location>
        <begin position="291"/>
        <end position="300"/>
    </location>
</feature>
<accession>A0A5C5G567</accession>
<feature type="compositionally biased region" description="Pro residues" evidence="1">
    <location>
        <begin position="418"/>
        <end position="436"/>
    </location>
</feature>
<dbReference type="OrthoDB" id="2530492at2759"/>
<feature type="compositionally biased region" description="Pro residues" evidence="1">
    <location>
        <begin position="782"/>
        <end position="799"/>
    </location>
</feature>
<name>A0A5C5G567_9BASI</name>
<protein>
    <submittedName>
        <fullName evidence="2">Uncharacterized protein</fullName>
    </submittedName>
</protein>
<evidence type="ECO:0000313" key="2">
    <source>
        <dbReference type="EMBL" id="TNY23522.1"/>
    </source>
</evidence>
<feature type="region of interest" description="Disordered" evidence="1">
    <location>
        <begin position="469"/>
        <end position="810"/>
    </location>
</feature>
<feature type="compositionally biased region" description="Low complexity" evidence="1">
    <location>
        <begin position="715"/>
        <end position="726"/>
    </location>
</feature>
<feature type="compositionally biased region" description="Pro residues" evidence="1">
    <location>
        <begin position="333"/>
        <end position="349"/>
    </location>
</feature>
<evidence type="ECO:0000256" key="1">
    <source>
        <dbReference type="SAM" id="MobiDB-lite"/>
    </source>
</evidence>
<comment type="caution">
    <text evidence="2">The sequence shown here is derived from an EMBL/GenBank/DDBJ whole genome shotgun (WGS) entry which is preliminary data.</text>
</comment>
<gene>
    <name evidence="2" type="ORF">DMC30DRAFT_389246</name>
</gene>
<feature type="compositionally biased region" description="Low complexity" evidence="1">
    <location>
        <begin position="278"/>
        <end position="290"/>
    </location>
</feature>
<feature type="region of interest" description="Disordered" evidence="1">
    <location>
        <begin position="197"/>
        <end position="450"/>
    </location>
</feature>
<sequence>MANPLTPWLTREWLSHCNQHGTALPRQPSLDKKRLRLITATGISHDPGDPLLWCEMTDGECWIDCCVPTSVVDAFNATTSRSFVTSSSSKCLFRLDSWLFVLASPLVPARSSPSKRPPNAPSPQRKSPRVCLRVEALERHSVGTGDYADCLAFRDAPREGADEAERVRAMWVRRVEQELGEGARKEGDKATAEEVAYAADLPADPVRRPTSTSASKPGAAPAPPRLPFTAAAATGAPTPAAVSAQEQHPPQLALPPRPAKRPRPSWPAGDTPVRLDWAGARGLLDGAEAGRAGGDGGMAKGKGKERAGGEGRAAQDQAQAGPAATAPTTRAIAPPPAPAPAPALKPAPQPAKASTSRASNSMDVKLDWAATQGLLLPNPGPAAKGKERAQGEGRAAPLGQAHAGPSAAAATTRAIASPPAPAPAPAPARTPDPQPAKPSNSRPSNSMGVKLDWAGAQGLLLPAFDRPAKRAKVAHGRALVHAGASAATDSTYAAPPPPAGAAGGNQTPASAAAPSTLVVSSTRPAPTAAHSPPVPRAGTQQVQPPRGSGSGAPRRGEDREGAAAGAGSGDGDEAVARRRRERERLLGARLLPFAAAVADSSNEGPRSGSGAKAPAEGTTSKGGAARGGGGKKRAREGSPEHAPAAATLRAAGPPRPTAALTTGTPSQGKRAQPAPIPAPAPAAAAAAPPRELSPALSILSQAGSPPELDDDGDAAGRASPRASSSPVGTSPARPQRELEAATAQPRSTQQAPSQTRDAVRAAPVGVAKARLPKPPAQDAAPQPVPLAPALPSHVPPPPLSYSRKEASGAKRRRLPPIPFEVWDFAAWLRSEGIEGIEVPLEERVG</sequence>
<dbReference type="AlphaFoldDB" id="A0A5C5G567"/>
<feature type="compositionally biased region" description="Polar residues" evidence="1">
    <location>
        <begin position="437"/>
        <end position="447"/>
    </location>
</feature>
<feature type="compositionally biased region" description="Low complexity" evidence="1">
    <location>
        <begin position="209"/>
        <end position="219"/>
    </location>
</feature>
<feature type="compositionally biased region" description="Low complexity" evidence="1">
    <location>
        <begin position="401"/>
        <end position="417"/>
    </location>
</feature>
<feature type="region of interest" description="Disordered" evidence="1">
    <location>
        <begin position="108"/>
        <end position="129"/>
    </location>
</feature>
<feature type="compositionally biased region" description="Low complexity" evidence="1">
    <location>
        <begin position="227"/>
        <end position="241"/>
    </location>
</feature>
<feature type="compositionally biased region" description="Low complexity" evidence="1">
    <location>
        <begin position="642"/>
        <end position="665"/>
    </location>
</feature>